<dbReference type="SMR" id="A2EIL3"/>
<keyword evidence="8" id="KW-0812">Transmembrane</keyword>
<dbReference type="Gene3D" id="1.10.575.10">
    <property type="entry name" value="P1 Nuclease"/>
    <property type="match status" value="1"/>
</dbReference>
<evidence type="ECO:0000313" key="10">
    <source>
        <dbReference type="Proteomes" id="UP000001542"/>
    </source>
</evidence>
<dbReference type="InterPro" id="IPR003154">
    <property type="entry name" value="S1/P1nuclease"/>
</dbReference>
<keyword evidence="10" id="KW-1185">Reference proteome</keyword>
<feature type="transmembrane region" description="Helical" evidence="8">
    <location>
        <begin position="285"/>
        <end position="304"/>
    </location>
</feature>
<name>A2EIL3_TRIV3</name>
<keyword evidence="2" id="KW-0540">Nuclease</keyword>
<keyword evidence="8" id="KW-0472">Membrane</keyword>
<dbReference type="RefSeq" id="XP_001319757.1">
    <property type="nucleotide sequence ID" value="XM_001319722.1"/>
</dbReference>
<dbReference type="InterPro" id="IPR008947">
    <property type="entry name" value="PLipase_C/P1_nuclease_dom_sf"/>
</dbReference>
<dbReference type="EMBL" id="DS113398">
    <property type="protein sequence ID" value="EAY07534.1"/>
    <property type="molecule type" value="Genomic_DNA"/>
</dbReference>
<dbReference type="GO" id="GO:0046872">
    <property type="term" value="F:metal ion binding"/>
    <property type="evidence" value="ECO:0007669"/>
    <property type="project" value="UniProtKB-KW"/>
</dbReference>
<dbReference type="SUPFAM" id="SSF48537">
    <property type="entry name" value="Phospholipase C/P1 nuclease"/>
    <property type="match status" value="1"/>
</dbReference>
<evidence type="ECO:0000256" key="2">
    <source>
        <dbReference type="ARBA" id="ARBA00022722"/>
    </source>
</evidence>
<evidence type="ECO:0000256" key="4">
    <source>
        <dbReference type="ARBA" id="ARBA00022759"/>
    </source>
</evidence>
<reference evidence="9" key="2">
    <citation type="journal article" date="2007" name="Science">
        <title>Draft genome sequence of the sexually transmitted pathogen Trichomonas vaginalis.</title>
        <authorList>
            <person name="Carlton J.M."/>
            <person name="Hirt R.P."/>
            <person name="Silva J.C."/>
            <person name="Delcher A.L."/>
            <person name="Schatz M."/>
            <person name="Zhao Q."/>
            <person name="Wortman J.R."/>
            <person name="Bidwell S.L."/>
            <person name="Alsmark U.C.M."/>
            <person name="Besteiro S."/>
            <person name="Sicheritz-Ponten T."/>
            <person name="Noel C.J."/>
            <person name="Dacks J.B."/>
            <person name="Foster P.G."/>
            <person name="Simillion C."/>
            <person name="Van de Peer Y."/>
            <person name="Miranda-Saavedra D."/>
            <person name="Barton G.J."/>
            <person name="Westrop G.D."/>
            <person name="Mueller S."/>
            <person name="Dessi D."/>
            <person name="Fiori P.L."/>
            <person name="Ren Q."/>
            <person name="Paulsen I."/>
            <person name="Zhang H."/>
            <person name="Bastida-Corcuera F.D."/>
            <person name="Simoes-Barbosa A."/>
            <person name="Brown M.T."/>
            <person name="Hayes R.D."/>
            <person name="Mukherjee M."/>
            <person name="Okumura C.Y."/>
            <person name="Schneider R."/>
            <person name="Smith A.J."/>
            <person name="Vanacova S."/>
            <person name="Villalvazo M."/>
            <person name="Haas B.J."/>
            <person name="Pertea M."/>
            <person name="Feldblyum T.V."/>
            <person name="Utterback T.R."/>
            <person name="Shu C.L."/>
            <person name="Osoegawa K."/>
            <person name="de Jong P.J."/>
            <person name="Hrdy I."/>
            <person name="Horvathova L."/>
            <person name="Zubacova Z."/>
            <person name="Dolezal P."/>
            <person name="Malik S.B."/>
            <person name="Logsdon J.M. Jr."/>
            <person name="Henze K."/>
            <person name="Gupta A."/>
            <person name="Wang C.C."/>
            <person name="Dunne R.L."/>
            <person name="Upcroft J.A."/>
            <person name="Upcroft P."/>
            <person name="White O."/>
            <person name="Salzberg S.L."/>
            <person name="Tang P."/>
            <person name="Chiu C.-H."/>
            <person name="Lee Y.-S."/>
            <person name="Embley T.M."/>
            <person name="Coombs G.H."/>
            <person name="Mottram J.C."/>
            <person name="Tachezy J."/>
            <person name="Fraser-Liggett C.M."/>
            <person name="Johnson P.J."/>
        </authorList>
    </citation>
    <scope>NUCLEOTIDE SEQUENCE [LARGE SCALE GENOMIC DNA]</scope>
    <source>
        <strain evidence="9">G3</strain>
    </source>
</reference>
<dbReference type="GO" id="GO:0006308">
    <property type="term" value="P:DNA catabolic process"/>
    <property type="evidence" value="ECO:0007669"/>
    <property type="project" value="InterPro"/>
</dbReference>
<keyword evidence="3" id="KW-0479">Metal-binding</keyword>
<dbReference type="AlphaFoldDB" id="A2EIL3"/>
<evidence type="ECO:0000313" key="9">
    <source>
        <dbReference type="EMBL" id="EAY07534.1"/>
    </source>
</evidence>
<keyword evidence="6" id="KW-1015">Disulfide bond</keyword>
<accession>A2EIL3</accession>
<proteinExistence type="inferred from homology"/>
<keyword evidence="4" id="KW-0255">Endonuclease</keyword>
<sequence length="310" mass="35881">MFFTLFSTSYSWTEEALMLGTEFMFRQFDPAKQAFLRAFNQINEKYDPPCVAGGWLARVEYAPTNTKCFNHWRFVQTPINGSDNYHRNKDDLTVQLNGLLGGLINNTITDKWAYNFAFKVASALFFEAFSPLHTSELFDNDRFKDGDDSGKKYMIKYQGNEMSLLDFWDSGCGRYTRQTPYTETQWTDFYKNVDYMLLKFPRPSCNVNITWQMAVNDTLNVTNTVVYQGIKYSQELSKEYIDKCIEITDERLACAAYNYGTLAKTFILPSAVTYPSKHPVSTSEMAAWATLLLLSATFGYLAWYHRSLKR</sequence>
<dbReference type="GO" id="GO:0003676">
    <property type="term" value="F:nucleic acid binding"/>
    <property type="evidence" value="ECO:0007669"/>
    <property type="project" value="InterPro"/>
</dbReference>
<protein>
    <submittedName>
        <fullName evidence="9">Uncharacterized protein</fullName>
    </submittedName>
</protein>
<keyword evidence="7" id="KW-0325">Glycoprotein</keyword>
<reference evidence="9" key="1">
    <citation type="submission" date="2006-10" db="EMBL/GenBank/DDBJ databases">
        <authorList>
            <person name="Amadeo P."/>
            <person name="Zhao Q."/>
            <person name="Wortman J."/>
            <person name="Fraser-Liggett C."/>
            <person name="Carlton J."/>
        </authorList>
    </citation>
    <scope>NUCLEOTIDE SEQUENCE</scope>
    <source>
        <strain evidence="9">G3</strain>
    </source>
</reference>
<evidence type="ECO:0000256" key="7">
    <source>
        <dbReference type="ARBA" id="ARBA00023180"/>
    </source>
</evidence>
<dbReference type="Pfam" id="PF02265">
    <property type="entry name" value="S1-P1_nuclease"/>
    <property type="match status" value="1"/>
</dbReference>
<dbReference type="Proteomes" id="UP000001542">
    <property type="component" value="Unassembled WGS sequence"/>
</dbReference>
<dbReference type="GO" id="GO:0016788">
    <property type="term" value="F:hydrolase activity, acting on ester bonds"/>
    <property type="evidence" value="ECO:0007669"/>
    <property type="project" value="InterPro"/>
</dbReference>
<evidence type="ECO:0000256" key="6">
    <source>
        <dbReference type="ARBA" id="ARBA00023157"/>
    </source>
</evidence>
<evidence type="ECO:0000256" key="5">
    <source>
        <dbReference type="ARBA" id="ARBA00022801"/>
    </source>
</evidence>
<organism evidence="9 10">
    <name type="scientific">Trichomonas vaginalis (strain ATCC PRA-98 / G3)</name>
    <dbReference type="NCBI Taxonomy" id="412133"/>
    <lineage>
        <taxon>Eukaryota</taxon>
        <taxon>Metamonada</taxon>
        <taxon>Parabasalia</taxon>
        <taxon>Trichomonadida</taxon>
        <taxon>Trichomonadidae</taxon>
        <taxon>Trichomonas</taxon>
    </lineage>
</organism>
<dbReference type="InParanoid" id="A2EIL3"/>
<gene>
    <name evidence="9" type="ORF">TVAG_125070</name>
</gene>
<dbReference type="PANTHER" id="PTHR33146">
    <property type="entry name" value="ENDONUCLEASE 4"/>
    <property type="match status" value="1"/>
</dbReference>
<dbReference type="PANTHER" id="PTHR33146:SF10">
    <property type="entry name" value="STRAND-SPECIFIC NUCLEASE, PUTATIVE-RELATED"/>
    <property type="match status" value="1"/>
</dbReference>
<dbReference type="KEGG" id="tva:4765427"/>
<evidence type="ECO:0000256" key="3">
    <source>
        <dbReference type="ARBA" id="ARBA00022723"/>
    </source>
</evidence>
<keyword evidence="8" id="KW-1133">Transmembrane helix</keyword>
<comment type="similarity">
    <text evidence="1">Belongs to the nuclease type I family.</text>
</comment>
<evidence type="ECO:0000256" key="1">
    <source>
        <dbReference type="ARBA" id="ARBA00009547"/>
    </source>
</evidence>
<dbReference type="GO" id="GO:0004519">
    <property type="term" value="F:endonuclease activity"/>
    <property type="evidence" value="ECO:0000318"/>
    <property type="project" value="GO_Central"/>
</dbReference>
<evidence type="ECO:0000256" key="8">
    <source>
        <dbReference type="SAM" id="Phobius"/>
    </source>
</evidence>
<keyword evidence="5" id="KW-0378">Hydrolase</keyword>
<dbReference type="VEuPathDB" id="TrichDB:TVAG_125070"/>
<dbReference type="VEuPathDB" id="TrichDB:TVAGG3_0199600"/>